<comment type="caution">
    <text evidence="3">The sequence shown here is derived from an EMBL/GenBank/DDBJ whole genome shotgun (WGS) entry which is preliminary data.</text>
</comment>
<sequence>MNLEIKKIISLFLFLSFCTCMTGQVKITKKDVTCRGGNDGWLNVNATNAAQPIKKYLWNDGVDAKSRMHIPAGHYCVTVTDANDCTGVDCIDVNQPETSLSLSIGIEPDPTNIVPCGIPQPVFVTAYASGGGGSFNINGTPNHAVQTLRVAETMNVKFRVTDANGCSVEKEQRVYILPRFCPRDPNEMVGPVGFDSLQWVSVKDTLDYNIKFENDPTEATAPAQRVMITHQFDEDINPLSFRLGSFGWGDYVFQIPGSPAFYQTRLNLIAQIGLYVDVTAGIDVNTHSAFWVFESIDPATGLLPVNPLIGFLPINDTISRGGEGFVNFFVRSKQPGHTRDTILAKANIVFDINEPIVTNIWSNTIDALPPSTTLNSLPAELETDTISLTWAGTDDTGGSGLDFVELYYSKNGAAYQLFPQTFADTIHSYNFQGEYGSDYAFFIVGVDHTGNRETGVPGEASTSILPRKVITLVRPAANEYCIHDTLHIDWSLIQIAAVDISLSIDSGQTFQPLFTNVPSTDTSAYYILTNSLAGEYLQIQIHDHSDTTYIRSSILPIKPLPDVNAGADKSICIGDVAFLIPDGANTYHWSPNIAINNPDLTIPTVNPSTNRKYYVVGTDVFGCRNIDSVLVAVHPFYVDSVVHMMCNEDSVFVGGAYQTIPGYYTDLLASTYGCDSTVVTQVVLTGPCPFPSPQVYVDKDATGSNNGTSWANAFTDLQNAIHAVDYYLNVHEIWIAEGTYKPSPSTNRDTSYVLRDSVAIYGGFVGNETLRTQRSTDPSLVKLSGDIGILNDSTDNAYHVIKVNPSCTDCILDGLTVRFGEANGTVTPAQIGGGLLINGKVLLDHVTIERNTTVLDGAAIYNSGASAITTIRDCLFRLNTSGLARDILNSNGAQLKFEGMNTVQD</sequence>
<dbReference type="Proteomes" id="UP000808337">
    <property type="component" value="Unassembled WGS sequence"/>
</dbReference>
<dbReference type="InterPro" id="IPR011050">
    <property type="entry name" value="Pectin_lyase_fold/virulence"/>
</dbReference>
<gene>
    <name evidence="3" type="ORF">IPP15_05815</name>
</gene>
<dbReference type="AlphaFoldDB" id="A0A9D7STD5"/>
<proteinExistence type="predicted"/>
<feature type="signal peptide" evidence="1">
    <location>
        <begin position="1"/>
        <end position="22"/>
    </location>
</feature>
<accession>A0A9D7STD5</accession>
<name>A0A9D7STD5_9BACT</name>
<evidence type="ECO:0000259" key="2">
    <source>
        <dbReference type="Pfam" id="PF24595"/>
    </source>
</evidence>
<dbReference type="Pfam" id="PF24595">
    <property type="entry name" value="DUF7619"/>
    <property type="match status" value="1"/>
</dbReference>
<dbReference type="EMBL" id="JADKGY010000001">
    <property type="protein sequence ID" value="MBK9981931.1"/>
    <property type="molecule type" value="Genomic_DNA"/>
</dbReference>
<dbReference type="Gene3D" id="2.60.40.740">
    <property type="match status" value="1"/>
</dbReference>
<dbReference type="InterPro" id="IPR055353">
    <property type="entry name" value="DUF7619"/>
</dbReference>
<evidence type="ECO:0000313" key="4">
    <source>
        <dbReference type="Proteomes" id="UP000808337"/>
    </source>
</evidence>
<feature type="domain" description="DUF7619" evidence="2">
    <location>
        <begin position="313"/>
        <end position="364"/>
    </location>
</feature>
<evidence type="ECO:0000313" key="3">
    <source>
        <dbReference type="EMBL" id="MBK9981931.1"/>
    </source>
</evidence>
<evidence type="ECO:0000256" key="1">
    <source>
        <dbReference type="SAM" id="SignalP"/>
    </source>
</evidence>
<protein>
    <submittedName>
        <fullName evidence="3">SprB repeat-containing protein</fullName>
    </submittedName>
</protein>
<organism evidence="3 4">
    <name type="scientific">Candidatus Opimibacter skivensis</name>
    <dbReference type="NCBI Taxonomy" id="2982028"/>
    <lineage>
        <taxon>Bacteria</taxon>
        <taxon>Pseudomonadati</taxon>
        <taxon>Bacteroidota</taxon>
        <taxon>Saprospiria</taxon>
        <taxon>Saprospirales</taxon>
        <taxon>Saprospiraceae</taxon>
        <taxon>Candidatus Opimibacter</taxon>
    </lineage>
</organism>
<reference evidence="3 4" key="1">
    <citation type="submission" date="2020-10" db="EMBL/GenBank/DDBJ databases">
        <title>Connecting structure to function with the recovery of over 1000 high-quality activated sludge metagenome-assembled genomes encoding full-length rRNA genes using long-read sequencing.</title>
        <authorList>
            <person name="Singleton C.M."/>
            <person name="Petriglieri F."/>
            <person name="Kristensen J.M."/>
            <person name="Kirkegaard R.H."/>
            <person name="Michaelsen T.Y."/>
            <person name="Andersen M.H."/>
            <person name="Karst S.M."/>
            <person name="Dueholm M.S."/>
            <person name="Nielsen P.H."/>
            <person name="Albertsen M."/>
        </authorList>
    </citation>
    <scope>NUCLEOTIDE SEQUENCE [LARGE SCALE GENOMIC DNA]</scope>
    <source>
        <strain evidence="3">Ribe_18-Q3-R11-54_MAXAC.273</strain>
    </source>
</reference>
<dbReference type="Gene3D" id="2.160.20.10">
    <property type="entry name" value="Single-stranded right-handed beta-helix, Pectin lyase-like"/>
    <property type="match status" value="1"/>
</dbReference>
<feature type="chain" id="PRO_5039557189" evidence="1">
    <location>
        <begin position="23"/>
        <end position="905"/>
    </location>
</feature>
<dbReference type="SUPFAM" id="SSF51126">
    <property type="entry name" value="Pectin lyase-like"/>
    <property type="match status" value="1"/>
</dbReference>
<dbReference type="InterPro" id="IPR012334">
    <property type="entry name" value="Pectin_lyas_fold"/>
</dbReference>
<keyword evidence="1" id="KW-0732">Signal</keyword>